<name>A0ABV1EUU4_9BACI</name>
<accession>A0ABV1EUU4</accession>
<organism evidence="1 2">
    <name type="scientific">Niallia hominis</name>
    <dbReference type="NCBI Taxonomy" id="3133173"/>
    <lineage>
        <taxon>Bacteria</taxon>
        <taxon>Bacillati</taxon>
        <taxon>Bacillota</taxon>
        <taxon>Bacilli</taxon>
        <taxon>Bacillales</taxon>
        <taxon>Bacillaceae</taxon>
        <taxon>Niallia</taxon>
    </lineage>
</organism>
<gene>
    <name evidence="1" type="ORF">WMO63_04210</name>
</gene>
<dbReference type="Proteomes" id="UP001465426">
    <property type="component" value="Unassembled WGS sequence"/>
</dbReference>
<reference evidence="1 2" key="1">
    <citation type="submission" date="2024-03" db="EMBL/GenBank/DDBJ databases">
        <title>Human intestinal bacterial collection.</title>
        <authorList>
            <person name="Pauvert C."/>
            <person name="Hitch T.C.A."/>
            <person name="Clavel T."/>
        </authorList>
    </citation>
    <scope>NUCLEOTIDE SEQUENCE [LARGE SCALE GENOMIC DNA]</scope>
    <source>
        <strain evidence="1 2">CLA-SR-H024</strain>
    </source>
</reference>
<comment type="caution">
    <text evidence="1">The sequence shown here is derived from an EMBL/GenBank/DDBJ whole genome shotgun (WGS) entry which is preliminary data.</text>
</comment>
<sequence length="50" mass="5525">MKSELGIVKAKYMSIKEGVLGATAYESGCMYTANRVEPRVNSRPYVKNLA</sequence>
<protein>
    <submittedName>
        <fullName evidence="1">Uncharacterized protein</fullName>
    </submittedName>
</protein>
<evidence type="ECO:0000313" key="2">
    <source>
        <dbReference type="Proteomes" id="UP001465426"/>
    </source>
</evidence>
<keyword evidence="2" id="KW-1185">Reference proteome</keyword>
<evidence type="ECO:0000313" key="1">
    <source>
        <dbReference type="EMBL" id="MEQ2464872.1"/>
    </source>
</evidence>
<dbReference type="EMBL" id="JBBMFN010000005">
    <property type="protein sequence ID" value="MEQ2464872.1"/>
    <property type="molecule type" value="Genomic_DNA"/>
</dbReference>
<proteinExistence type="predicted"/>